<dbReference type="SUPFAM" id="SSF53137">
    <property type="entry name" value="Translational machinery components"/>
    <property type="match status" value="1"/>
</dbReference>
<name>A0A1V5SCE0_9BACT</name>
<dbReference type="PANTHER" id="PTHR11759">
    <property type="entry name" value="40S RIBOSOMAL PROTEIN S14/30S RIBOSOMAL PROTEIN S11"/>
    <property type="match status" value="1"/>
</dbReference>
<reference evidence="5" key="1">
    <citation type="submission" date="2017-02" db="EMBL/GenBank/DDBJ databases">
        <title>Delving into the versatile metabolic prowess of the omnipresent phylum Bacteroidetes.</title>
        <authorList>
            <person name="Nobu M.K."/>
            <person name="Mei R."/>
            <person name="Narihiro T."/>
            <person name="Kuroda K."/>
            <person name="Liu W.-T."/>
        </authorList>
    </citation>
    <scope>NUCLEOTIDE SEQUENCE</scope>
    <source>
        <strain evidence="5">ADurb.Bin280</strain>
    </source>
</reference>
<comment type="similarity">
    <text evidence="1">Belongs to the universal ribosomal protein uS11 family.</text>
</comment>
<evidence type="ECO:0000256" key="3">
    <source>
        <dbReference type="ARBA" id="ARBA00023274"/>
    </source>
</evidence>
<dbReference type="InterPro" id="IPR001971">
    <property type="entry name" value="Ribosomal_uS11"/>
</dbReference>
<dbReference type="EMBL" id="MWBO01000054">
    <property type="protein sequence ID" value="OQA51974.1"/>
    <property type="molecule type" value="Genomic_DNA"/>
</dbReference>
<dbReference type="Proteomes" id="UP000485367">
    <property type="component" value="Unassembled WGS sequence"/>
</dbReference>
<dbReference type="AlphaFoldDB" id="A0A1V5SCE0"/>
<dbReference type="GO" id="GO:0005840">
    <property type="term" value="C:ribosome"/>
    <property type="evidence" value="ECO:0007669"/>
    <property type="project" value="UniProtKB-KW"/>
</dbReference>
<evidence type="ECO:0000256" key="4">
    <source>
        <dbReference type="ARBA" id="ARBA00035317"/>
    </source>
</evidence>
<dbReference type="GO" id="GO:1990904">
    <property type="term" value="C:ribonucleoprotein complex"/>
    <property type="evidence" value="ECO:0007669"/>
    <property type="project" value="UniProtKB-KW"/>
</dbReference>
<evidence type="ECO:0000313" key="5">
    <source>
        <dbReference type="EMBL" id="OQA51974.1"/>
    </source>
</evidence>
<accession>A0A1V5SCE0</accession>
<evidence type="ECO:0000256" key="1">
    <source>
        <dbReference type="ARBA" id="ARBA00006194"/>
    </source>
</evidence>
<gene>
    <name evidence="5" type="primary">rpsK</name>
    <name evidence="5" type="ORF">BWY43_00730</name>
</gene>
<protein>
    <recommendedName>
        <fullName evidence="4">30S ribosomal protein S11</fullName>
    </recommendedName>
</protein>
<organism evidence="5">
    <name type="scientific">candidate division WS2 bacterium ADurb.Bin280</name>
    <dbReference type="NCBI Taxonomy" id="1852829"/>
    <lineage>
        <taxon>Bacteria</taxon>
        <taxon>candidate division WS2</taxon>
    </lineage>
</organism>
<sequence>MHEFAVEEITIFMSGVSSGRDAAARAFGTAGFKIAQIKDKTPVPHNGCRPKKPRRV</sequence>
<keyword evidence="2 5" id="KW-0689">Ribosomal protein</keyword>
<comment type="caution">
    <text evidence="5">The sequence shown here is derived from an EMBL/GenBank/DDBJ whole genome shotgun (WGS) entry which is preliminary data.</text>
</comment>
<dbReference type="GO" id="GO:0006412">
    <property type="term" value="P:translation"/>
    <property type="evidence" value="ECO:0007669"/>
    <property type="project" value="InterPro"/>
</dbReference>
<keyword evidence="3" id="KW-0687">Ribonucleoprotein</keyword>
<dbReference type="Pfam" id="PF00411">
    <property type="entry name" value="Ribosomal_S11"/>
    <property type="match status" value="1"/>
</dbReference>
<dbReference type="GO" id="GO:0003735">
    <property type="term" value="F:structural constituent of ribosome"/>
    <property type="evidence" value="ECO:0007669"/>
    <property type="project" value="InterPro"/>
</dbReference>
<dbReference type="Gene3D" id="3.30.420.80">
    <property type="entry name" value="Ribosomal protein S11"/>
    <property type="match status" value="1"/>
</dbReference>
<evidence type="ECO:0000256" key="2">
    <source>
        <dbReference type="ARBA" id="ARBA00022980"/>
    </source>
</evidence>
<proteinExistence type="inferred from homology"/>
<dbReference type="InterPro" id="IPR036967">
    <property type="entry name" value="Ribosomal_uS11_sf"/>
</dbReference>